<dbReference type="AlphaFoldDB" id="A0A532V9G7"/>
<feature type="domain" description="Toprim" evidence="11">
    <location>
        <begin position="2"/>
        <end position="113"/>
    </location>
</feature>
<keyword evidence="8 10" id="KW-0238">DNA-binding</keyword>
<protein>
    <recommendedName>
        <fullName evidence="10">DNA topoisomerase 1</fullName>
        <ecNumber evidence="10">5.6.2.1</ecNumber>
    </recommendedName>
    <alternativeName>
        <fullName evidence="10">DNA topoisomerase I</fullName>
    </alternativeName>
</protein>
<feature type="site" description="Interaction with DNA" evidence="10">
    <location>
        <position position="146"/>
    </location>
</feature>
<evidence type="ECO:0000256" key="7">
    <source>
        <dbReference type="ARBA" id="ARBA00023029"/>
    </source>
</evidence>
<evidence type="ECO:0000256" key="9">
    <source>
        <dbReference type="ARBA" id="ARBA00023235"/>
    </source>
</evidence>
<dbReference type="InterPro" id="IPR034149">
    <property type="entry name" value="TOPRIM_TopoI"/>
</dbReference>
<dbReference type="PANTHER" id="PTHR42785">
    <property type="entry name" value="DNA TOPOISOMERASE, TYPE IA, CORE"/>
    <property type="match status" value="1"/>
</dbReference>
<dbReference type="GO" id="GO:0008270">
    <property type="term" value="F:zinc ion binding"/>
    <property type="evidence" value="ECO:0007669"/>
    <property type="project" value="UniProtKB-KW"/>
</dbReference>
<dbReference type="InterPro" id="IPR013826">
    <property type="entry name" value="Topo_IA_cen_sub3"/>
</dbReference>
<feature type="site" description="Interaction with DNA" evidence="10">
    <location>
        <position position="138"/>
    </location>
</feature>
<dbReference type="CDD" id="cd00186">
    <property type="entry name" value="TOP1Ac"/>
    <property type="match status" value="1"/>
</dbReference>
<keyword evidence="7 10" id="KW-0799">Topoisomerase</keyword>
<accession>A0A532V9G7</accession>
<dbReference type="InterPro" id="IPR005733">
    <property type="entry name" value="TopoI_bac-type"/>
</dbReference>
<dbReference type="GO" id="GO:0003677">
    <property type="term" value="F:DNA binding"/>
    <property type="evidence" value="ECO:0007669"/>
    <property type="project" value="UniProtKB-KW"/>
</dbReference>
<keyword evidence="6" id="KW-0460">Magnesium</keyword>
<evidence type="ECO:0000259" key="12">
    <source>
        <dbReference type="PROSITE" id="PS52039"/>
    </source>
</evidence>
<dbReference type="SMART" id="SM00436">
    <property type="entry name" value="TOP1Bc"/>
    <property type="match status" value="1"/>
</dbReference>
<dbReference type="SMART" id="SM00437">
    <property type="entry name" value="TOP1Ac"/>
    <property type="match status" value="1"/>
</dbReference>
<evidence type="ECO:0000256" key="10">
    <source>
        <dbReference type="HAMAP-Rule" id="MF_00952"/>
    </source>
</evidence>
<dbReference type="InterPro" id="IPR013497">
    <property type="entry name" value="Topo_IA_cen"/>
</dbReference>
<evidence type="ECO:0000313" key="13">
    <source>
        <dbReference type="EMBL" id="TKJ43617.1"/>
    </source>
</evidence>
<dbReference type="GO" id="GO:0005694">
    <property type="term" value="C:chromosome"/>
    <property type="evidence" value="ECO:0007669"/>
    <property type="project" value="InterPro"/>
</dbReference>
<feature type="site" description="Interaction with DNA" evidence="10">
    <location>
        <position position="141"/>
    </location>
</feature>
<dbReference type="HAMAP" id="MF_00952">
    <property type="entry name" value="Topoisom_1_prok"/>
    <property type="match status" value="1"/>
</dbReference>
<organism evidence="13 14">
    <name type="scientific">candidate division TA06 bacterium B3_TA06</name>
    <dbReference type="NCBI Taxonomy" id="2012487"/>
    <lineage>
        <taxon>Bacteria</taxon>
        <taxon>Bacteria division TA06</taxon>
    </lineage>
</organism>
<evidence type="ECO:0000256" key="5">
    <source>
        <dbReference type="ARBA" id="ARBA00022833"/>
    </source>
</evidence>
<comment type="similarity">
    <text evidence="2 10">Belongs to the type IA topoisomerase family.</text>
</comment>
<keyword evidence="9 10" id="KW-0413">Isomerase</keyword>
<comment type="function">
    <text evidence="10">Releases the supercoiling and torsional tension of DNA, which is introduced during the DNA replication and transcription, by transiently cleaving and rejoining one strand of the DNA duplex. Introduces a single-strand break via transesterification at a target site in duplex DNA. The scissile phosphodiester is attacked by the catalytic tyrosine of the enzyme, resulting in the formation of a DNA-(5'-phosphotyrosyl)-enzyme intermediate and the expulsion of a 3'-OH DNA strand. The free DNA strand then undergoes passage around the unbroken strand, thus removing DNA supercoils. Finally, in the religation step, the DNA 3'-OH attacks the covalent intermediate to expel the active-site tyrosine and restore the DNA phosphodiester backbone.</text>
</comment>
<feature type="region of interest" description="Interaction with DNA" evidence="10">
    <location>
        <begin position="161"/>
        <end position="166"/>
    </location>
</feature>
<dbReference type="NCBIfam" id="TIGR01051">
    <property type="entry name" value="topA_bact"/>
    <property type="match status" value="1"/>
</dbReference>
<sequence length="736" mass="83488">MKDLIIVESPTKARTIKKLLGPKTRVISSKGHIKDLPKSRLGVKIEDGKFIPEYIKIRGKAKDIKLIQDAAKKAERVLLAPDPDREGEAIAQHLAEEIGNEHVARIRFYEITKRGIAEALANPGQIDHLLVDAHRTRRVLDRLVGYKVSPLLWKLVRSGLSAGRVQSVALRILCEREAEIEGFKPETYWVIKGLFEARGERFEAELVKIKDKKAERLDEGQMRKAKTILRAGIDAQVAKFERGPKSFTPSPPFKTSTLQQEAASALHFAPKRTMRLAQGLYEGVTLEETTVGLITYMRTDSLRIAHEFIASTENFIVQTMGEEYSKPRAYRDRKGAQAAHEAIRPTLLARSPDFVAPHLDRDSKHLYGLIYRRYLASQMADSVYDQRTVGIEHEGYLFRARSLKRIFEGYEKVYSREKRETDFLLPELAKTDGVRLVKLMIERKETQPPQRYTQASLIRRLERYGIGRPSTYASIVDTLAERHYTRREARKRSAPLMPTELGRVVNDILVPRFADLFNVKFTRRMEAELDQIAEGKLDWQRALSDFWKPFSAALEKVEAEIPEIKQEMVKETGETCPKCGKPLVEKWGRFGKFLACSGFPTCRYTRPIGDAEPQEIEKRCPECGAAMVVKVGRFGRFLACSRYPECKTTMPYVLGHPCPLCGGEVLELRGKLGKFYKCSNDACTFTSPYPLSDERCPACDAHMVAAPAGAFCVRCNPEKMKAKTAKKRKSEDDSKA</sequence>
<dbReference type="InterPro" id="IPR003602">
    <property type="entry name" value="Topo_IA_DNA-bd_dom"/>
</dbReference>
<evidence type="ECO:0000313" key="14">
    <source>
        <dbReference type="Proteomes" id="UP000317778"/>
    </source>
</evidence>
<dbReference type="InterPro" id="IPR003601">
    <property type="entry name" value="Topo_IA_2"/>
</dbReference>
<evidence type="ECO:0000256" key="8">
    <source>
        <dbReference type="ARBA" id="ARBA00023125"/>
    </source>
</evidence>
<comment type="caution">
    <text evidence="13">The sequence shown here is derived from an EMBL/GenBank/DDBJ whole genome shotgun (WGS) entry which is preliminary data.</text>
</comment>
<feature type="active site" description="O-(5'-phospho-DNA)-tyrosine intermediate" evidence="10">
    <location>
        <position position="296"/>
    </location>
</feature>
<proteinExistence type="inferred from homology"/>
<dbReference type="Gene3D" id="1.10.290.10">
    <property type="entry name" value="Topoisomerase I, domain 4"/>
    <property type="match status" value="1"/>
</dbReference>
<dbReference type="GO" id="GO:0006265">
    <property type="term" value="P:DNA topological change"/>
    <property type="evidence" value="ECO:0007669"/>
    <property type="project" value="UniProtKB-UniRule"/>
</dbReference>
<evidence type="ECO:0000259" key="11">
    <source>
        <dbReference type="PROSITE" id="PS50880"/>
    </source>
</evidence>
<dbReference type="Proteomes" id="UP000317778">
    <property type="component" value="Unassembled WGS sequence"/>
</dbReference>
<dbReference type="CDD" id="cd03363">
    <property type="entry name" value="TOPRIM_TopoIA_TopoI"/>
    <property type="match status" value="1"/>
</dbReference>
<feature type="domain" description="Topo IA-type catalytic" evidence="12">
    <location>
        <begin position="127"/>
        <end position="554"/>
    </location>
</feature>
<dbReference type="PROSITE" id="PS00396">
    <property type="entry name" value="TOPO_IA_1"/>
    <property type="match status" value="1"/>
</dbReference>
<name>A0A532V9G7_UNCT6</name>
<dbReference type="InterPro" id="IPR028612">
    <property type="entry name" value="Topoisom_1_IA"/>
</dbReference>
<dbReference type="SMART" id="SM00493">
    <property type="entry name" value="TOPRIM"/>
    <property type="match status" value="1"/>
</dbReference>
<dbReference type="InterPro" id="IPR006171">
    <property type="entry name" value="TOPRIM_dom"/>
</dbReference>
<dbReference type="Gene3D" id="1.10.460.10">
    <property type="entry name" value="Topoisomerase I, domain 2"/>
    <property type="match status" value="1"/>
</dbReference>
<evidence type="ECO:0000256" key="4">
    <source>
        <dbReference type="ARBA" id="ARBA00022771"/>
    </source>
</evidence>
<dbReference type="PROSITE" id="PS50880">
    <property type="entry name" value="TOPRIM"/>
    <property type="match status" value="1"/>
</dbReference>
<feature type="site" description="Interaction with DNA" evidence="10">
    <location>
        <position position="137"/>
    </location>
</feature>
<dbReference type="Pfam" id="PF01396">
    <property type="entry name" value="Zn_ribbon_Top1"/>
    <property type="match status" value="3"/>
</dbReference>
<dbReference type="SUPFAM" id="SSF57783">
    <property type="entry name" value="Zinc beta-ribbon"/>
    <property type="match status" value="2"/>
</dbReference>
<dbReference type="InterPro" id="IPR023406">
    <property type="entry name" value="Topo_IA_AS"/>
</dbReference>
<comment type="catalytic activity">
    <reaction evidence="1 10">
        <text>ATP-independent breakage of single-stranded DNA, followed by passage and rejoining.</text>
        <dbReference type="EC" id="5.6.2.1"/>
    </reaction>
</comment>
<comment type="subunit">
    <text evidence="10">Monomer.</text>
</comment>
<dbReference type="EC" id="5.6.2.1" evidence="10"/>
<dbReference type="Pfam" id="PF01751">
    <property type="entry name" value="Toprim"/>
    <property type="match status" value="1"/>
</dbReference>
<dbReference type="InterPro" id="IPR013498">
    <property type="entry name" value="Topo_IA_Znf"/>
</dbReference>
<evidence type="ECO:0000256" key="1">
    <source>
        <dbReference type="ARBA" id="ARBA00000213"/>
    </source>
</evidence>
<dbReference type="PANTHER" id="PTHR42785:SF1">
    <property type="entry name" value="DNA TOPOISOMERASE"/>
    <property type="match status" value="1"/>
</dbReference>
<dbReference type="PRINTS" id="PR00417">
    <property type="entry name" value="PRTPISMRASEI"/>
</dbReference>
<dbReference type="InterPro" id="IPR013824">
    <property type="entry name" value="Topo_IA_cen_sub1"/>
</dbReference>
<feature type="site" description="Interaction with DNA" evidence="10">
    <location>
        <position position="298"/>
    </location>
</feature>
<dbReference type="Gene3D" id="3.30.65.10">
    <property type="entry name" value="Bacterial Topoisomerase I, domain 1"/>
    <property type="match status" value="2"/>
</dbReference>
<feature type="site" description="Interaction with DNA" evidence="10">
    <location>
        <position position="153"/>
    </location>
</feature>
<dbReference type="InterPro" id="IPR000380">
    <property type="entry name" value="Topo_IA"/>
</dbReference>
<keyword evidence="3" id="KW-0479">Metal-binding</keyword>
<evidence type="ECO:0000256" key="2">
    <source>
        <dbReference type="ARBA" id="ARBA00009446"/>
    </source>
</evidence>
<dbReference type="EMBL" id="NJBO01000003">
    <property type="protein sequence ID" value="TKJ43617.1"/>
    <property type="molecule type" value="Genomic_DNA"/>
</dbReference>
<evidence type="ECO:0000256" key="6">
    <source>
        <dbReference type="ARBA" id="ARBA00022842"/>
    </source>
</evidence>
<dbReference type="InterPro" id="IPR013825">
    <property type="entry name" value="Topo_IA_cen_sub2"/>
</dbReference>
<dbReference type="InterPro" id="IPR023405">
    <property type="entry name" value="Topo_IA_core_domain"/>
</dbReference>
<dbReference type="Pfam" id="PF01131">
    <property type="entry name" value="Topoisom_bac"/>
    <property type="match status" value="1"/>
</dbReference>
<keyword evidence="5" id="KW-0862">Zinc</keyword>
<dbReference type="Gene3D" id="2.70.20.10">
    <property type="entry name" value="Topoisomerase I, domain 3"/>
    <property type="match status" value="1"/>
</dbReference>
<gene>
    <name evidence="10" type="primary">topA</name>
    <name evidence="13" type="ORF">CEE36_02745</name>
</gene>
<dbReference type="GO" id="GO:0003917">
    <property type="term" value="F:DNA topoisomerase type I (single strand cut, ATP-independent) activity"/>
    <property type="evidence" value="ECO:0007669"/>
    <property type="project" value="UniProtKB-UniRule"/>
</dbReference>
<dbReference type="PROSITE" id="PS52039">
    <property type="entry name" value="TOPO_IA_2"/>
    <property type="match status" value="1"/>
</dbReference>
<feature type="site" description="Interaction with DNA" evidence="10">
    <location>
        <position position="32"/>
    </location>
</feature>
<dbReference type="SUPFAM" id="SSF56712">
    <property type="entry name" value="Prokaryotic type I DNA topoisomerase"/>
    <property type="match status" value="1"/>
</dbReference>
<dbReference type="Gene3D" id="3.40.50.140">
    <property type="match status" value="1"/>
</dbReference>
<keyword evidence="4" id="KW-0863">Zinc-finger</keyword>
<feature type="site" description="Interaction with DNA" evidence="10">
    <location>
        <position position="482"/>
    </location>
</feature>
<reference evidence="13 14" key="1">
    <citation type="submission" date="2017-06" db="EMBL/GenBank/DDBJ databases">
        <title>Novel microbial phyla capable of carbon fixation and sulfur reduction in deep-sea sediments.</title>
        <authorList>
            <person name="Huang J."/>
            <person name="Baker B."/>
            <person name="Wang Y."/>
        </authorList>
    </citation>
    <scope>NUCLEOTIDE SEQUENCE [LARGE SCALE GENOMIC DNA]</scope>
    <source>
        <strain evidence="13">B3_TA06</strain>
    </source>
</reference>
<evidence type="ECO:0000256" key="3">
    <source>
        <dbReference type="ARBA" id="ARBA00022723"/>
    </source>
</evidence>